<organism evidence="1 2">
    <name type="scientific">Dendrobium nobile</name>
    <name type="common">Orchid</name>
    <dbReference type="NCBI Taxonomy" id="94219"/>
    <lineage>
        <taxon>Eukaryota</taxon>
        <taxon>Viridiplantae</taxon>
        <taxon>Streptophyta</taxon>
        <taxon>Embryophyta</taxon>
        <taxon>Tracheophyta</taxon>
        <taxon>Spermatophyta</taxon>
        <taxon>Magnoliopsida</taxon>
        <taxon>Liliopsida</taxon>
        <taxon>Asparagales</taxon>
        <taxon>Orchidaceae</taxon>
        <taxon>Epidendroideae</taxon>
        <taxon>Malaxideae</taxon>
        <taxon>Dendrobiinae</taxon>
        <taxon>Dendrobium</taxon>
    </lineage>
</organism>
<proteinExistence type="predicted"/>
<dbReference type="EMBL" id="JAGYWB010000011">
    <property type="protein sequence ID" value="KAI0504653.1"/>
    <property type="molecule type" value="Genomic_DNA"/>
</dbReference>
<protein>
    <submittedName>
        <fullName evidence="1">Uncharacterized protein</fullName>
    </submittedName>
</protein>
<dbReference type="AlphaFoldDB" id="A0A8T3B7R1"/>
<gene>
    <name evidence="1" type="ORF">KFK09_015605</name>
</gene>
<sequence>MVTNTLLFFCKRLFATALLVARAGAKSLIAGMFMTRGVSLRKSGEGAAVGGLRSHGCRNCLRLQRQIYSC</sequence>
<dbReference type="Proteomes" id="UP000829196">
    <property type="component" value="Unassembled WGS sequence"/>
</dbReference>
<accession>A0A8T3B7R1</accession>
<evidence type="ECO:0000313" key="2">
    <source>
        <dbReference type="Proteomes" id="UP000829196"/>
    </source>
</evidence>
<comment type="caution">
    <text evidence="1">The sequence shown here is derived from an EMBL/GenBank/DDBJ whole genome shotgun (WGS) entry which is preliminary data.</text>
</comment>
<reference evidence="1" key="1">
    <citation type="journal article" date="2022" name="Front. Genet.">
        <title>Chromosome-Scale Assembly of the Dendrobium nobile Genome Provides Insights Into the Molecular Mechanism of the Biosynthesis of the Medicinal Active Ingredient of Dendrobium.</title>
        <authorList>
            <person name="Xu Q."/>
            <person name="Niu S.-C."/>
            <person name="Li K.-L."/>
            <person name="Zheng P.-J."/>
            <person name="Zhang X.-J."/>
            <person name="Jia Y."/>
            <person name="Liu Y."/>
            <person name="Niu Y.-X."/>
            <person name="Yu L.-H."/>
            <person name="Chen D.-F."/>
            <person name="Zhang G.-Q."/>
        </authorList>
    </citation>
    <scope>NUCLEOTIDE SEQUENCE</scope>
    <source>
        <tissue evidence="1">Leaf</tissue>
    </source>
</reference>
<name>A0A8T3B7R1_DENNO</name>
<keyword evidence="2" id="KW-1185">Reference proteome</keyword>
<evidence type="ECO:0000313" key="1">
    <source>
        <dbReference type="EMBL" id="KAI0504653.1"/>
    </source>
</evidence>